<organism evidence="2 3">
    <name type="scientific">Trifolium medium</name>
    <dbReference type="NCBI Taxonomy" id="97028"/>
    <lineage>
        <taxon>Eukaryota</taxon>
        <taxon>Viridiplantae</taxon>
        <taxon>Streptophyta</taxon>
        <taxon>Embryophyta</taxon>
        <taxon>Tracheophyta</taxon>
        <taxon>Spermatophyta</taxon>
        <taxon>Magnoliopsida</taxon>
        <taxon>eudicotyledons</taxon>
        <taxon>Gunneridae</taxon>
        <taxon>Pentapetalae</taxon>
        <taxon>rosids</taxon>
        <taxon>fabids</taxon>
        <taxon>Fabales</taxon>
        <taxon>Fabaceae</taxon>
        <taxon>Papilionoideae</taxon>
        <taxon>50 kb inversion clade</taxon>
        <taxon>NPAAA clade</taxon>
        <taxon>Hologalegina</taxon>
        <taxon>IRL clade</taxon>
        <taxon>Trifolieae</taxon>
        <taxon>Trifolium</taxon>
    </lineage>
</organism>
<reference evidence="2 3" key="1">
    <citation type="journal article" date="2018" name="Front. Plant Sci.">
        <title>Red Clover (Trifolium pratense) and Zigzag Clover (T. medium) - A Picture of Genomic Similarities and Differences.</title>
        <authorList>
            <person name="Dluhosova J."/>
            <person name="Istvanek J."/>
            <person name="Nedelnik J."/>
            <person name="Repkova J."/>
        </authorList>
    </citation>
    <scope>NUCLEOTIDE SEQUENCE [LARGE SCALE GENOMIC DNA]</scope>
    <source>
        <strain evidence="3">cv. 10/8</strain>
        <tissue evidence="2">Leaf</tissue>
    </source>
</reference>
<feature type="region of interest" description="Disordered" evidence="1">
    <location>
        <begin position="1"/>
        <end position="72"/>
    </location>
</feature>
<feature type="compositionally biased region" description="Low complexity" evidence="1">
    <location>
        <begin position="17"/>
        <end position="51"/>
    </location>
</feature>
<sequence>HEARRGGKKSTPTKEQLSPAEASSLEDASSSGKRHTTTSSPEASTTAEQEAGSYSPSPRRHNVPENQEGENY</sequence>
<keyword evidence="3" id="KW-1185">Reference proteome</keyword>
<evidence type="ECO:0000313" key="2">
    <source>
        <dbReference type="EMBL" id="MCI50956.1"/>
    </source>
</evidence>
<evidence type="ECO:0000256" key="1">
    <source>
        <dbReference type="SAM" id="MobiDB-lite"/>
    </source>
</evidence>
<evidence type="ECO:0000313" key="3">
    <source>
        <dbReference type="Proteomes" id="UP000265520"/>
    </source>
</evidence>
<protein>
    <submittedName>
        <fullName evidence="2">Uncharacterized protein</fullName>
    </submittedName>
</protein>
<proteinExistence type="predicted"/>
<dbReference type="Proteomes" id="UP000265520">
    <property type="component" value="Unassembled WGS sequence"/>
</dbReference>
<name>A0A392SSX0_9FABA</name>
<accession>A0A392SSX0</accession>
<comment type="caution">
    <text evidence="2">The sequence shown here is derived from an EMBL/GenBank/DDBJ whole genome shotgun (WGS) entry which is preliminary data.</text>
</comment>
<feature type="non-terminal residue" evidence="2">
    <location>
        <position position="1"/>
    </location>
</feature>
<dbReference type="EMBL" id="LXQA010424653">
    <property type="protein sequence ID" value="MCI50956.1"/>
    <property type="molecule type" value="Genomic_DNA"/>
</dbReference>
<dbReference type="AlphaFoldDB" id="A0A392SSX0"/>